<proteinExistence type="predicted"/>
<dbReference type="AlphaFoldDB" id="B0C8N2"/>
<keyword evidence="2" id="KW-1185">Reference proteome</keyword>
<name>B0C8N2_ACAM1</name>
<dbReference type="EMBL" id="CP000828">
    <property type="protein sequence ID" value="ABW31294.1"/>
    <property type="molecule type" value="Genomic_DNA"/>
</dbReference>
<sequence>MISFPTGKLLKPMVPQGASIKNPVFITSNSQEVEVKDRID</sequence>
<dbReference type="Proteomes" id="UP000000268">
    <property type="component" value="Chromosome"/>
</dbReference>
<reference evidence="1 2" key="1">
    <citation type="journal article" date="2008" name="Proc. Natl. Acad. Sci. U.S.A.">
        <title>Niche adaptation and genome expansion in the chlorophyll d-producing cyanobacterium Acaryochloris marina.</title>
        <authorList>
            <person name="Swingley W.D."/>
            <person name="Chen M."/>
            <person name="Cheung P.C."/>
            <person name="Conrad A.L."/>
            <person name="Dejesa L.C."/>
            <person name="Hao J."/>
            <person name="Honchak B.M."/>
            <person name="Karbach L.E."/>
            <person name="Kurdoglu A."/>
            <person name="Lahiri S."/>
            <person name="Mastrian S.D."/>
            <person name="Miyashita H."/>
            <person name="Page L."/>
            <person name="Ramakrishna P."/>
            <person name="Satoh S."/>
            <person name="Sattley W.M."/>
            <person name="Shimada Y."/>
            <person name="Taylor H.L."/>
            <person name="Tomo T."/>
            <person name="Tsuchiya T."/>
            <person name="Wang Z.T."/>
            <person name="Raymond J."/>
            <person name="Mimuro M."/>
            <person name="Blankenship R.E."/>
            <person name="Touchman J.W."/>
        </authorList>
    </citation>
    <scope>NUCLEOTIDE SEQUENCE [LARGE SCALE GENOMIC DNA]</scope>
    <source>
        <strain evidence="2">MBIC 11017</strain>
    </source>
</reference>
<dbReference type="STRING" id="329726.AM1_6364"/>
<dbReference type="HOGENOM" id="CLU_3283145_0_0_3"/>
<accession>B0C8N2</accession>
<protein>
    <submittedName>
        <fullName evidence="1">Uncharacterized protein</fullName>
    </submittedName>
</protein>
<organism evidence="1 2">
    <name type="scientific">Acaryochloris marina (strain MBIC 11017)</name>
    <dbReference type="NCBI Taxonomy" id="329726"/>
    <lineage>
        <taxon>Bacteria</taxon>
        <taxon>Bacillati</taxon>
        <taxon>Cyanobacteriota</taxon>
        <taxon>Cyanophyceae</taxon>
        <taxon>Acaryochloridales</taxon>
        <taxon>Acaryochloridaceae</taxon>
        <taxon>Acaryochloris</taxon>
    </lineage>
</organism>
<dbReference type="KEGG" id="amr:AM1_6364"/>
<gene>
    <name evidence="1" type="ordered locus">AM1_6364</name>
</gene>
<evidence type="ECO:0000313" key="1">
    <source>
        <dbReference type="EMBL" id="ABW31294.1"/>
    </source>
</evidence>
<evidence type="ECO:0000313" key="2">
    <source>
        <dbReference type="Proteomes" id="UP000000268"/>
    </source>
</evidence>